<feature type="compositionally biased region" description="Polar residues" evidence="10">
    <location>
        <begin position="18"/>
        <end position="35"/>
    </location>
</feature>
<dbReference type="SUPFAM" id="SSF90123">
    <property type="entry name" value="ABC transporter transmembrane region"/>
    <property type="match status" value="2"/>
</dbReference>
<evidence type="ECO:0000256" key="5">
    <source>
        <dbReference type="ARBA" id="ARBA00022737"/>
    </source>
</evidence>
<dbReference type="PROSITE" id="PS00211">
    <property type="entry name" value="ABC_TRANSPORTER_1"/>
    <property type="match status" value="2"/>
</dbReference>
<dbReference type="InterPro" id="IPR050173">
    <property type="entry name" value="ABC_transporter_C-like"/>
</dbReference>
<dbReference type="Pfam" id="PF00664">
    <property type="entry name" value="ABC_membrane"/>
    <property type="match status" value="2"/>
</dbReference>
<feature type="compositionally biased region" description="Basic and acidic residues" evidence="10">
    <location>
        <begin position="755"/>
        <end position="775"/>
    </location>
</feature>
<feature type="domain" description="ABC transporter" evidence="12">
    <location>
        <begin position="1165"/>
        <end position="1399"/>
    </location>
</feature>
<feature type="transmembrane region" description="Helical" evidence="11">
    <location>
        <begin position="1078"/>
        <end position="1098"/>
    </location>
</feature>
<evidence type="ECO:0000256" key="7">
    <source>
        <dbReference type="ARBA" id="ARBA00022840"/>
    </source>
</evidence>
<dbReference type="InterPro" id="IPR003593">
    <property type="entry name" value="AAA+_ATPase"/>
</dbReference>
<dbReference type="InterPro" id="IPR036640">
    <property type="entry name" value="ABC1_TM_sf"/>
</dbReference>
<dbReference type="PANTHER" id="PTHR24223">
    <property type="entry name" value="ATP-BINDING CASSETTE SUB-FAMILY C"/>
    <property type="match status" value="1"/>
</dbReference>
<feature type="transmembrane region" description="Helical" evidence="11">
    <location>
        <begin position="958"/>
        <end position="976"/>
    </location>
</feature>
<sequence>MMNGVNRKQVGEPLLVKTGNSSARNTDLDVNNTTEHTSNLEGIGALGESHLSLNYAYSRKYSTTLKILKPFRPSNKDGKLPINKAGIFSYVTVSWITSLMMRIYKNRGQQIKEEDIWECSDWETSSINTDRLDKLWRKEVKDHGKENSSFMRTWLKFTKTRLYVSVFLVLVNAVATFFMTGYITNMVIRYLESEESNLGFALALLGGNFVGQLLRATSFNLLIMFGVHTGVRYRAGVLGLVYKKFMKLQSLPGKISSQVITIFGADALRLHINCVTLAFLIAVPFYLVIGTIYSYYLIGPWCFIALGVFIFCYQVQARLNVMISNLRRKTLVYTDQRIRKMKEVLYSMKMIKMYGWEDSFLHVIKGIRTSEVRVLMRAAVLNSVASAIIPVAPSVATVSTLAAYMAFGNSITASTAFALAATMEYLRVLLTSVPFATRMYGESKITMKRIKKFLLRDEYTAPSSLVRDESNAIEIRDGVFQWEDLTDLPDEKEKKKKKQKKDEKNVVLNASRTESTASFNLDDIQLNVKKGHLVGICGSVGSGKSSLLYAVLGRMPKLTGDLAVDGSVAYAAQQAWIFNGTLRENVLFGKQYDNEWYDEVIYACGLEPDLDLLPNRDLTEIGERGINISGGQKQRLSLARAVYSKSAIYLLDDPLSAVDVHVGRHLFHKCITKTLAGKTVILVTHQLQYLKHCDEILVIGEGKIAERGHHYDLIDRNGYYGSMMGQFHATTSHNAATGDNKYSSSQHGQIQSPNESKEKTSSNADEKKGNLTEKEEAHVGDVSWGTYKSYMSAGGGYVPLSFVMLLVIISCAVLVFTDWWLGVWLRDNAAFTTFIAANITVNFTGYSNTSTPNSIGLLPNLNQTYTLQDSNSTAGAPSIDVEARLRFYLFIYLGSMIGIMVFNIIKGLGQSVMMMRATRLLHNRALANIMKAPMLFFDSNPAGRILNRFSQDLDESDVFLPIYIDALLRLLVMAVMCLGSAVFNLPWTCFAVVVTTIVFYFFKRFSTESTRQIKRFENIVKSPLINHVSATGQGLFTIVSFKQQKQFIKECMKFTDVTTTGLFLFEGLMRWIELRLDVTASIMIVITMLTMVLMKGTIAPSFAALSYILCVRVVSSMQFIVRLANETESRFTSVERIHEYEANIDTEEDSASVIPDKSWPQNGKLVFSDVVMRYRKDMDPVLTNIHLDIQPKQKVGIVGRTGAGKSSLAAALFRLCDLSEGHILIDDVDIAHIPRKTLRSRLSAIPQDPVLFTGTLRYNLDPFDLYTDEVIWAAVEQVHMKEKIKGYSEQLKFKVEENGENFSVGERQLICLARAILRRNKILVLDEATASIDTSTDALIQETIRDSFSDCTVLTIAHRLNTVLHCDVIFIMDAGKVLETGKPQDLLSNPESVFNRMIRAQTVKTPSP</sequence>
<dbReference type="InterPro" id="IPR003439">
    <property type="entry name" value="ABC_transporter-like_ATP-bd"/>
</dbReference>
<keyword evidence="7" id="KW-0067">ATP-binding</keyword>
<feature type="transmembrane region" description="Helical" evidence="11">
    <location>
        <begin position="270"/>
        <end position="289"/>
    </location>
</feature>
<feature type="compositionally biased region" description="Polar residues" evidence="10">
    <location>
        <begin position="738"/>
        <end position="754"/>
    </location>
</feature>
<name>A0A210PTA3_MIZYE</name>
<dbReference type="InterPro" id="IPR011527">
    <property type="entry name" value="ABC1_TM_dom"/>
</dbReference>
<feature type="transmembrane region" description="Helical" evidence="11">
    <location>
        <begin position="374"/>
        <end position="395"/>
    </location>
</feature>
<dbReference type="SUPFAM" id="SSF52540">
    <property type="entry name" value="P-loop containing nucleoside triphosphate hydrolases"/>
    <property type="match status" value="2"/>
</dbReference>
<keyword evidence="15" id="KW-1185">Reference proteome</keyword>
<dbReference type="FunFam" id="3.40.50.300:FF:000605">
    <property type="entry name" value="multidrug resistance-associated protein 5 isoform X1"/>
    <property type="match status" value="1"/>
</dbReference>
<dbReference type="OrthoDB" id="6500128at2759"/>
<evidence type="ECO:0000259" key="13">
    <source>
        <dbReference type="PROSITE" id="PS50929"/>
    </source>
</evidence>
<dbReference type="GO" id="GO:0016020">
    <property type="term" value="C:membrane"/>
    <property type="evidence" value="ECO:0007669"/>
    <property type="project" value="InterPro"/>
</dbReference>
<dbReference type="GO" id="GO:0012505">
    <property type="term" value="C:endomembrane system"/>
    <property type="evidence" value="ECO:0007669"/>
    <property type="project" value="UniProtKB-SubCell"/>
</dbReference>
<evidence type="ECO:0000313" key="14">
    <source>
        <dbReference type="EMBL" id="OWF39711.1"/>
    </source>
</evidence>
<dbReference type="InterPro" id="IPR027417">
    <property type="entry name" value="P-loop_NTPase"/>
</dbReference>
<dbReference type="PROSITE" id="PS50929">
    <property type="entry name" value="ABC_TM1F"/>
    <property type="match status" value="2"/>
</dbReference>
<feature type="transmembrane region" description="Helical" evidence="11">
    <location>
        <begin position="797"/>
        <end position="821"/>
    </location>
</feature>
<keyword evidence="4 11" id="KW-0812">Transmembrane</keyword>
<evidence type="ECO:0000256" key="10">
    <source>
        <dbReference type="SAM" id="MobiDB-lite"/>
    </source>
</evidence>
<proteinExistence type="inferred from homology"/>
<comment type="caution">
    <text evidence="14">The sequence shown here is derived from an EMBL/GenBank/DDBJ whole genome shotgun (WGS) entry which is preliminary data.</text>
</comment>
<dbReference type="CDD" id="cd03250">
    <property type="entry name" value="ABCC_MRP_domain1"/>
    <property type="match status" value="1"/>
</dbReference>
<evidence type="ECO:0000256" key="1">
    <source>
        <dbReference type="ARBA" id="ARBA00004127"/>
    </source>
</evidence>
<gene>
    <name evidence="14" type="ORF">KP79_PYT12274</name>
</gene>
<organism evidence="14 15">
    <name type="scientific">Mizuhopecten yessoensis</name>
    <name type="common">Japanese scallop</name>
    <name type="synonym">Patinopecten yessoensis</name>
    <dbReference type="NCBI Taxonomy" id="6573"/>
    <lineage>
        <taxon>Eukaryota</taxon>
        <taxon>Metazoa</taxon>
        <taxon>Spiralia</taxon>
        <taxon>Lophotrochozoa</taxon>
        <taxon>Mollusca</taxon>
        <taxon>Bivalvia</taxon>
        <taxon>Autobranchia</taxon>
        <taxon>Pteriomorphia</taxon>
        <taxon>Pectinida</taxon>
        <taxon>Pectinoidea</taxon>
        <taxon>Pectinidae</taxon>
        <taxon>Mizuhopecten</taxon>
    </lineage>
</organism>
<dbReference type="SMART" id="SM00382">
    <property type="entry name" value="AAA"/>
    <property type="match status" value="2"/>
</dbReference>
<evidence type="ECO:0000259" key="12">
    <source>
        <dbReference type="PROSITE" id="PS50893"/>
    </source>
</evidence>
<feature type="region of interest" description="Disordered" evidence="10">
    <location>
        <begin position="1"/>
        <end position="35"/>
    </location>
</feature>
<evidence type="ECO:0000256" key="8">
    <source>
        <dbReference type="ARBA" id="ARBA00022989"/>
    </source>
</evidence>
<evidence type="ECO:0000256" key="9">
    <source>
        <dbReference type="ARBA" id="ARBA00023136"/>
    </source>
</evidence>
<dbReference type="Gene3D" id="3.40.50.300">
    <property type="entry name" value="P-loop containing nucleotide triphosphate hydrolases"/>
    <property type="match status" value="2"/>
</dbReference>
<evidence type="ECO:0000313" key="15">
    <source>
        <dbReference type="Proteomes" id="UP000242188"/>
    </source>
</evidence>
<dbReference type="GO" id="GO:0016887">
    <property type="term" value="F:ATP hydrolysis activity"/>
    <property type="evidence" value="ECO:0007669"/>
    <property type="project" value="InterPro"/>
</dbReference>
<dbReference type="PROSITE" id="PS50893">
    <property type="entry name" value="ABC_TRANSPORTER_2"/>
    <property type="match status" value="2"/>
</dbReference>
<dbReference type="CDD" id="cd18592">
    <property type="entry name" value="ABC_6TM_MRP5_8_9_D1"/>
    <property type="match status" value="1"/>
</dbReference>
<dbReference type="GO" id="GO:0005524">
    <property type="term" value="F:ATP binding"/>
    <property type="evidence" value="ECO:0007669"/>
    <property type="project" value="UniProtKB-KW"/>
</dbReference>
<evidence type="ECO:0000256" key="4">
    <source>
        <dbReference type="ARBA" id="ARBA00022692"/>
    </source>
</evidence>
<dbReference type="PANTHER" id="PTHR24223:SF447">
    <property type="entry name" value="MULTIDRUG RESISTANCE-ASSOCIATED PROTEIN 5"/>
    <property type="match status" value="1"/>
</dbReference>
<comment type="similarity">
    <text evidence="2">Belongs to the ABC transporter superfamily. ABCC family. Conjugate transporter (TC 3.A.1.208) subfamily.</text>
</comment>
<feature type="region of interest" description="Disordered" evidence="10">
    <location>
        <begin position="738"/>
        <end position="775"/>
    </location>
</feature>
<evidence type="ECO:0000256" key="3">
    <source>
        <dbReference type="ARBA" id="ARBA00022448"/>
    </source>
</evidence>
<dbReference type="EMBL" id="NEDP02005513">
    <property type="protein sequence ID" value="OWF39711.1"/>
    <property type="molecule type" value="Genomic_DNA"/>
</dbReference>
<keyword evidence="3" id="KW-0813">Transport</keyword>
<dbReference type="Gene3D" id="1.20.1560.10">
    <property type="entry name" value="ABC transporter type 1, transmembrane domain"/>
    <property type="match status" value="2"/>
</dbReference>
<dbReference type="Pfam" id="PF00005">
    <property type="entry name" value="ABC_tran"/>
    <property type="match status" value="2"/>
</dbReference>
<keyword evidence="8 11" id="KW-1133">Transmembrane helix</keyword>
<feature type="transmembrane region" description="Helical" evidence="11">
    <location>
        <begin position="295"/>
        <end position="313"/>
    </location>
</feature>
<dbReference type="STRING" id="6573.A0A210PTA3"/>
<dbReference type="InterPro" id="IPR017871">
    <property type="entry name" value="ABC_transporter-like_CS"/>
</dbReference>
<protein>
    <submittedName>
        <fullName evidence="14">Multidrug resistance-associated protein 5</fullName>
    </submittedName>
</protein>
<comment type="subcellular location">
    <subcellularLocation>
        <location evidence="1">Endomembrane system</location>
        <topology evidence="1">Multi-pass membrane protein</topology>
    </subcellularLocation>
</comment>
<feature type="transmembrane region" description="Helical" evidence="11">
    <location>
        <begin position="982"/>
        <end position="1002"/>
    </location>
</feature>
<dbReference type="Proteomes" id="UP000242188">
    <property type="component" value="Unassembled WGS sequence"/>
</dbReference>
<feature type="domain" description="ABC transmembrane type-1" evidence="13">
    <location>
        <begin position="173"/>
        <end position="442"/>
    </location>
</feature>
<dbReference type="FunFam" id="3.40.50.300:FF:000074">
    <property type="entry name" value="Multidrug resistance-associated protein 5 isoform 1"/>
    <property type="match status" value="1"/>
</dbReference>
<evidence type="ECO:0000256" key="2">
    <source>
        <dbReference type="ARBA" id="ARBA00009726"/>
    </source>
</evidence>
<feature type="domain" description="ABC transporter" evidence="12">
    <location>
        <begin position="505"/>
        <end position="726"/>
    </location>
</feature>
<keyword evidence="9 11" id="KW-0472">Membrane</keyword>
<accession>A0A210PTA3</accession>
<feature type="domain" description="ABC transmembrane type-1" evidence="13">
    <location>
        <begin position="802"/>
        <end position="1129"/>
    </location>
</feature>
<evidence type="ECO:0000256" key="6">
    <source>
        <dbReference type="ARBA" id="ARBA00022741"/>
    </source>
</evidence>
<feature type="transmembrane region" description="Helical" evidence="11">
    <location>
        <begin position="887"/>
        <end position="905"/>
    </location>
</feature>
<feature type="transmembrane region" description="Helical" evidence="11">
    <location>
        <begin position="162"/>
        <end position="184"/>
    </location>
</feature>
<keyword evidence="5" id="KW-0677">Repeat</keyword>
<dbReference type="GO" id="GO:0140359">
    <property type="term" value="F:ABC-type transporter activity"/>
    <property type="evidence" value="ECO:0007669"/>
    <property type="project" value="InterPro"/>
</dbReference>
<evidence type="ECO:0000256" key="11">
    <source>
        <dbReference type="SAM" id="Phobius"/>
    </source>
</evidence>
<reference evidence="14 15" key="1">
    <citation type="journal article" date="2017" name="Nat. Ecol. Evol.">
        <title>Scallop genome provides insights into evolution of bilaterian karyotype and development.</title>
        <authorList>
            <person name="Wang S."/>
            <person name="Zhang J."/>
            <person name="Jiao W."/>
            <person name="Li J."/>
            <person name="Xun X."/>
            <person name="Sun Y."/>
            <person name="Guo X."/>
            <person name="Huan P."/>
            <person name="Dong B."/>
            <person name="Zhang L."/>
            <person name="Hu X."/>
            <person name="Sun X."/>
            <person name="Wang J."/>
            <person name="Zhao C."/>
            <person name="Wang Y."/>
            <person name="Wang D."/>
            <person name="Huang X."/>
            <person name="Wang R."/>
            <person name="Lv J."/>
            <person name="Li Y."/>
            <person name="Zhang Z."/>
            <person name="Liu B."/>
            <person name="Lu W."/>
            <person name="Hui Y."/>
            <person name="Liang J."/>
            <person name="Zhou Z."/>
            <person name="Hou R."/>
            <person name="Li X."/>
            <person name="Liu Y."/>
            <person name="Li H."/>
            <person name="Ning X."/>
            <person name="Lin Y."/>
            <person name="Zhao L."/>
            <person name="Xing Q."/>
            <person name="Dou J."/>
            <person name="Li Y."/>
            <person name="Mao J."/>
            <person name="Guo H."/>
            <person name="Dou H."/>
            <person name="Li T."/>
            <person name="Mu C."/>
            <person name="Jiang W."/>
            <person name="Fu Q."/>
            <person name="Fu X."/>
            <person name="Miao Y."/>
            <person name="Liu J."/>
            <person name="Yu Q."/>
            <person name="Li R."/>
            <person name="Liao H."/>
            <person name="Li X."/>
            <person name="Kong Y."/>
            <person name="Jiang Z."/>
            <person name="Chourrout D."/>
            <person name="Li R."/>
            <person name="Bao Z."/>
        </authorList>
    </citation>
    <scope>NUCLEOTIDE SEQUENCE [LARGE SCALE GENOMIC DNA]</scope>
    <source>
        <strain evidence="14 15">PY_sf001</strain>
    </source>
</reference>
<dbReference type="CDD" id="cd03244">
    <property type="entry name" value="ABCC_MRP_domain2"/>
    <property type="match status" value="1"/>
</dbReference>
<keyword evidence="6" id="KW-0547">Nucleotide-binding</keyword>
<dbReference type="CDD" id="cd18599">
    <property type="entry name" value="ABC_6TM_MRP5_8_9_D2"/>
    <property type="match status" value="1"/>
</dbReference>